<dbReference type="InterPro" id="IPR008979">
    <property type="entry name" value="Galactose-bd-like_sf"/>
</dbReference>
<protein>
    <recommendedName>
        <fullName evidence="3">F5/8 type C domain-containing protein</fullName>
    </recommendedName>
</protein>
<dbReference type="Gene3D" id="2.60.120.260">
    <property type="entry name" value="Galactose-binding domain-like"/>
    <property type="match status" value="1"/>
</dbReference>
<evidence type="ECO:0000313" key="4">
    <source>
        <dbReference type="EMBL" id="VAV90823.1"/>
    </source>
</evidence>
<evidence type="ECO:0000259" key="3">
    <source>
        <dbReference type="Pfam" id="PF00754"/>
    </source>
</evidence>
<feature type="domain" description="F5/8 type C" evidence="3">
    <location>
        <begin position="161"/>
        <end position="231"/>
    </location>
</feature>
<dbReference type="EMBL" id="UOEI01000052">
    <property type="protein sequence ID" value="VAV90823.1"/>
    <property type="molecule type" value="Genomic_DNA"/>
</dbReference>
<dbReference type="AlphaFoldDB" id="A0A3B0S315"/>
<feature type="transmembrane region" description="Helical" evidence="2">
    <location>
        <begin position="108"/>
        <end position="129"/>
    </location>
</feature>
<keyword evidence="2" id="KW-1133">Transmembrane helix</keyword>
<dbReference type="SUPFAM" id="SSF49785">
    <property type="entry name" value="Galactose-binding domain-like"/>
    <property type="match status" value="1"/>
</dbReference>
<proteinExistence type="predicted"/>
<dbReference type="InterPro" id="IPR057561">
    <property type="entry name" value="NADase_transloc"/>
</dbReference>
<keyword evidence="2" id="KW-0812">Transmembrane</keyword>
<evidence type="ECO:0000256" key="1">
    <source>
        <dbReference type="SAM" id="MobiDB-lite"/>
    </source>
</evidence>
<organism evidence="4">
    <name type="scientific">hydrothermal vent metagenome</name>
    <dbReference type="NCBI Taxonomy" id="652676"/>
    <lineage>
        <taxon>unclassified sequences</taxon>
        <taxon>metagenomes</taxon>
        <taxon>ecological metagenomes</taxon>
    </lineage>
</organism>
<feature type="region of interest" description="Disordered" evidence="1">
    <location>
        <begin position="1"/>
        <end position="64"/>
    </location>
</feature>
<dbReference type="Pfam" id="PF00754">
    <property type="entry name" value="F5_F8_type_C"/>
    <property type="match status" value="1"/>
</dbReference>
<reference evidence="4" key="1">
    <citation type="submission" date="2018-06" db="EMBL/GenBank/DDBJ databases">
        <authorList>
            <person name="Zhirakovskaya E."/>
        </authorList>
    </citation>
    <scope>NUCLEOTIDE SEQUENCE</scope>
</reference>
<accession>A0A3B0S315</accession>
<gene>
    <name evidence="4" type="ORF">MNBD_ACTINO01-2277</name>
</gene>
<name>A0A3B0S315_9ZZZZ</name>
<sequence length="298" mass="32085">MQGDDRNDPIDDLFEPFELGEPPSGGSAPPPPAQPAPTQSDQDATGEVPTQQHVTTSTEQPTDIACPACGARNPGFNHHCERCGARLSQDPMPIAASPSSRSSAGGRALGVLAAVVLVVALVALMVNIFRGDDGTALPDTSSTTTTTTVPIIVSEIFPTSVKASSQLSDRFGPENLIDGDPETRWNDDGLRGVGAWLEFTFATPVQITEIEFQNVTDDEAFRRNYKIQGYTIIVNDLNVPISGRLVNTNDPQRVRVASVETFTLRIDVTTTHLAEPVDNNPPFDELALEEVRFFGVEK</sequence>
<evidence type="ECO:0000256" key="2">
    <source>
        <dbReference type="SAM" id="Phobius"/>
    </source>
</evidence>
<feature type="compositionally biased region" description="Polar residues" evidence="1">
    <location>
        <begin position="48"/>
        <end position="61"/>
    </location>
</feature>
<dbReference type="NCBIfam" id="NF047619">
    <property type="entry name" value="NADase_discoid"/>
    <property type="match status" value="1"/>
</dbReference>
<dbReference type="InterPro" id="IPR000421">
    <property type="entry name" value="FA58C"/>
</dbReference>
<keyword evidence="2" id="KW-0472">Membrane</keyword>